<dbReference type="Gene3D" id="1.10.225.10">
    <property type="entry name" value="Saposin-like"/>
    <property type="match status" value="1"/>
</dbReference>
<dbReference type="AlphaFoldDB" id="A0AAD5QRL7"/>
<dbReference type="InterPro" id="IPR011001">
    <property type="entry name" value="Saposin-like"/>
</dbReference>
<keyword evidence="5" id="KW-1185">Reference proteome</keyword>
<evidence type="ECO:0000259" key="3">
    <source>
        <dbReference type="PROSITE" id="PS50015"/>
    </source>
</evidence>
<dbReference type="PANTHER" id="PTHR11480:SF91">
    <property type="entry name" value="SAPOSIN B-TYPE DOMAIN-CONTAINING PROTEIN"/>
    <property type="match status" value="1"/>
</dbReference>
<keyword evidence="1" id="KW-1015">Disulfide bond</keyword>
<dbReference type="InterPro" id="IPR051428">
    <property type="entry name" value="Sphingo_Act-Surfact_Prot"/>
</dbReference>
<protein>
    <recommendedName>
        <fullName evidence="3">Saposin B-type domain-containing protein</fullName>
    </recommendedName>
</protein>
<evidence type="ECO:0000313" key="4">
    <source>
        <dbReference type="EMBL" id="KAJ1359020.1"/>
    </source>
</evidence>
<dbReference type="EMBL" id="JAHQIW010003531">
    <property type="protein sequence ID" value="KAJ1359020.1"/>
    <property type="molecule type" value="Genomic_DNA"/>
</dbReference>
<dbReference type="Proteomes" id="UP001196413">
    <property type="component" value="Unassembled WGS sequence"/>
</dbReference>
<sequence length="188" mass="21161">MHCLCVISLSLVGIASAYFGWSDDSKDANFPSERSTSPSPSSSNMACFFCSQLLSVTKHRVGLSQNQLREVLYDKCRVLPLILKGQCFTFVETSLPEIYFSLNYDFSTKNICVRLNICDENSPFTVAIPVTEEYPSAMSTGTSTSEDEKYLESTTNADYLNRPKHDRIEMHRTPEESERNVLVVLSDI</sequence>
<dbReference type="SUPFAM" id="SSF47862">
    <property type="entry name" value="Saposin"/>
    <property type="match status" value="1"/>
</dbReference>
<reference evidence="4" key="1">
    <citation type="submission" date="2021-06" db="EMBL/GenBank/DDBJ databases">
        <title>Parelaphostrongylus tenuis whole genome reference sequence.</title>
        <authorList>
            <person name="Garwood T.J."/>
            <person name="Larsen P.A."/>
            <person name="Fountain-Jones N.M."/>
            <person name="Garbe J.R."/>
            <person name="Macchietto M.G."/>
            <person name="Kania S.A."/>
            <person name="Gerhold R.W."/>
            <person name="Richards J.E."/>
            <person name="Wolf T.M."/>
        </authorList>
    </citation>
    <scope>NUCLEOTIDE SEQUENCE</scope>
    <source>
        <strain evidence="4">MNPRO001-30</strain>
        <tissue evidence="4">Meninges</tissue>
    </source>
</reference>
<evidence type="ECO:0000256" key="2">
    <source>
        <dbReference type="SAM" id="SignalP"/>
    </source>
</evidence>
<evidence type="ECO:0000256" key="1">
    <source>
        <dbReference type="ARBA" id="ARBA00023157"/>
    </source>
</evidence>
<dbReference type="PANTHER" id="PTHR11480">
    <property type="entry name" value="SAPOSIN-RELATED"/>
    <property type="match status" value="1"/>
</dbReference>
<name>A0AAD5QRL7_PARTN</name>
<feature type="domain" description="Saposin B-type" evidence="3">
    <location>
        <begin position="43"/>
        <end position="122"/>
    </location>
</feature>
<dbReference type="InterPro" id="IPR008139">
    <property type="entry name" value="SaposinB_dom"/>
</dbReference>
<dbReference type="SMART" id="SM00741">
    <property type="entry name" value="SapB"/>
    <property type="match status" value="1"/>
</dbReference>
<keyword evidence="2" id="KW-0732">Signal</keyword>
<feature type="signal peptide" evidence="2">
    <location>
        <begin position="1"/>
        <end position="17"/>
    </location>
</feature>
<proteinExistence type="predicted"/>
<organism evidence="4 5">
    <name type="scientific">Parelaphostrongylus tenuis</name>
    <name type="common">Meningeal worm</name>
    <dbReference type="NCBI Taxonomy" id="148309"/>
    <lineage>
        <taxon>Eukaryota</taxon>
        <taxon>Metazoa</taxon>
        <taxon>Ecdysozoa</taxon>
        <taxon>Nematoda</taxon>
        <taxon>Chromadorea</taxon>
        <taxon>Rhabditida</taxon>
        <taxon>Rhabditina</taxon>
        <taxon>Rhabditomorpha</taxon>
        <taxon>Strongyloidea</taxon>
        <taxon>Metastrongylidae</taxon>
        <taxon>Parelaphostrongylus</taxon>
    </lineage>
</organism>
<feature type="chain" id="PRO_5042195870" description="Saposin B-type domain-containing protein" evidence="2">
    <location>
        <begin position="18"/>
        <end position="188"/>
    </location>
</feature>
<comment type="caution">
    <text evidence="4">The sequence shown here is derived from an EMBL/GenBank/DDBJ whole genome shotgun (WGS) entry which is preliminary data.</text>
</comment>
<accession>A0AAD5QRL7</accession>
<dbReference type="PROSITE" id="PS50015">
    <property type="entry name" value="SAP_B"/>
    <property type="match status" value="1"/>
</dbReference>
<gene>
    <name evidence="4" type="ORF">KIN20_017630</name>
</gene>
<evidence type="ECO:0000313" key="5">
    <source>
        <dbReference type="Proteomes" id="UP001196413"/>
    </source>
</evidence>